<dbReference type="FunFam" id="1.10.472.10:FF:000040">
    <property type="entry name" value="D6-type cyclin"/>
    <property type="match status" value="1"/>
</dbReference>
<dbReference type="OMA" id="CYNVIQD"/>
<dbReference type="InterPro" id="IPR039361">
    <property type="entry name" value="Cyclin"/>
</dbReference>
<dbReference type="STRING" id="3821.A0A151SVC3"/>
<evidence type="ECO:0000256" key="5">
    <source>
        <dbReference type="ARBA" id="ARBA00023306"/>
    </source>
</evidence>
<gene>
    <name evidence="10" type="ORF">KK1_014175</name>
</gene>
<dbReference type="Pfam" id="PF00134">
    <property type="entry name" value="Cyclin_N"/>
    <property type="match status" value="1"/>
</dbReference>
<dbReference type="PANTHER" id="PTHR10177">
    <property type="entry name" value="CYCLINS"/>
    <property type="match status" value="1"/>
</dbReference>
<keyword evidence="4 7" id="KW-0195">Cyclin</keyword>
<evidence type="ECO:0000256" key="4">
    <source>
        <dbReference type="ARBA" id="ARBA00023127"/>
    </source>
</evidence>
<name>A0A151SVC3_CAJCA</name>
<dbReference type="SMART" id="SM00385">
    <property type="entry name" value="CYCLIN"/>
    <property type="match status" value="2"/>
</dbReference>
<dbReference type="InterPro" id="IPR004367">
    <property type="entry name" value="Cyclin_C-dom"/>
</dbReference>
<sequence length="315" mass="35986">MDFDLENPLGNFHDLPCDAVPSLFLLESDHIPPPNYCHSLKASDFDISVRRDVVSFISQLSCTFDPVLPYLAINYLDRFLANQGILQSKPWANKLLAISCFSLAAKMLKTEYSATDVQVLLNHGDGGAIFEAQTIQRMEGIVLGALQWRMRSITPFSFIPFFINLFRLRDPALRQVLKDRASEIILKSQREIKVLEFKPSTVAASALLYASHELFPFQYPCFLRAISDCSFVNKETVVHCYNVIQDITREEYESESALNIISTSDTPVNVLDEHFVSLESEKTNIMIQEQDFKRRKITTDYGNKRTVPFSHFHQC</sequence>
<evidence type="ECO:0000313" key="11">
    <source>
        <dbReference type="Proteomes" id="UP000075243"/>
    </source>
</evidence>
<dbReference type="SMART" id="SM01332">
    <property type="entry name" value="Cyclin_C"/>
    <property type="match status" value="1"/>
</dbReference>
<dbReference type="GO" id="GO:0051301">
    <property type="term" value="P:cell division"/>
    <property type="evidence" value="ECO:0007669"/>
    <property type="project" value="UniProtKB-KW"/>
</dbReference>
<proteinExistence type="inferred from homology"/>
<dbReference type="AlphaFoldDB" id="A0A151SVC3"/>
<evidence type="ECO:0000259" key="9">
    <source>
        <dbReference type="SMART" id="SM01332"/>
    </source>
</evidence>
<dbReference type="InterPro" id="IPR036915">
    <property type="entry name" value="Cyclin-like_sf"/>
</dbReference>
<evidence type="ECO:0000256" key="3">
    <source>
        <dbReference type="ARBA" id="ARBA00022618"/>
    </source>
</evidence>
<feature type="domain" description="Cyclin-like" evidence="8">
    <location>
        <begin position="51"/>
        <end position="144"/>
    </location>
</feature>
<dbReference type="FunFam" id="1.10.472.10:FF:000060">
    <property type="entry name" value="D6-type cyclin"/>
    <property type="match status" value="1"/>
</dbReference>
<reference evidence="10 11" key="1">
    <citation type="journal article" date="2012" name="Nat. Biotechnol.">
        <title>Draft genome sequence of pigeonpea (Cajanus cajan), an orphan legume crop of resource-poor farmers.</title>
        <authorList>
            <person name="Varshney R.K."/>
            <person name="Chen W."/>
            <person name="Li Y."/>
            <person name="Bharti A.K."/>
            <person name="Saxena R.K."/>
            <person name="Schlueter J.A."/>
            <person name="Donoghue M.T."/>
            <person name="Azam S."/>
            <person name="Fan G."/>
            <person name="Whaley A.M."/>
            <person name="Farmer A.D."/>
            <person name="Sheridan J."/>
            <person name="Iwata A."/>
            <person name="Tuteja R."/>
            <person name="Penmetsa R.V."/>
            <person name="Wu W."/>
            <person name="Upadhyaya H.D."/>
            <person name="Yang S.P."/>
            <person name="Shah T."/>
            <person name="Saxena K.B."/>
            <person name="Michael T."/>
            <person name="McCombie W.R."/>
            <person name="Yang B."/>
            <person name="Zhang G."/>
            <person name="Yang H."/>
            <person name="Wang J."/>
            <person name="Spillane C."/>
            <person name="Cook D.R."/>
            <person name="May G.D."/>
            <person name="Xu X."/>
            <person name="Jackson S.A."/>
        </authorList>
    </citation>
    <scope>NUCLEOTIDE SEQUENCE [LARGE SCALE GENOMIC DNA]</scope>
    <source>
        <strain evidence="11">cv. Asha</strain>
    </source>
</reference>
<evidence type="ECO:0000256" key="2">
    <source>
        <dbReference type="ARBA" id="ARBA00011177"/>
    </source>
</evidence>
<dbReference type="Gene3D" id="1.10.472.10">
    <property type="entry name" value="Cyclin-like"/>
    <property type="match status" value="2"/>
</dbReference>
<evidence type="ECO:0000256" key="6">
    <source>
        <dbReference type="ARBA" id="ARBA00032263"/>
    </source>
</evidence>
<evidence type="ECO:0000256" key="1">
    <source>
        <dbReference type="ARBA" id="ARBA00009065"/>
    </source>
</evidence>
<dbReference type="Gramene" id="C.cajan_13753.t">
    <property type="protein sequence ID" value="C.cajan_13753.t"/>
    <property type="gene ID" value="C.cajan_13753"/>
</dbReference>
<feature type="domain" description="Cyclin C-terminal" evidence="9">
    <location>
        <begin position="153"/>
        <end position="282"/>
    </location>
</feature>
<keyword evidence="3" id="KW-0132">Cell division</keyword>
<feature type="domain" description="Cyclin-like" evidence="8">
    <location>
        <begin position="157"/>
        <end position="246"/>
    </location>
</feature>
<dbReference type="Proteomes" id="UP000075243">
    <property type="component" value="Chromosome 10"/>
</dbReference>
<evidence type="ECO:0000313" key="10">
    <source>
        <dbReference type="EMBL" id="KYP58754.1"/>
    </source>
</evidence>
<dbReference type="OrthoDB" id="306099at2759"/>
<comment type="similarity">
    <text evidence="1">Belongs to the cyclin family. Cyclin D subfamily.</text>
</comment>
<dbReference type="InterPro" id="IPR013763">
    <property type="entry name" value="Cyclin-like_dom"/>
</dbReference>
<dbReference type="InterPro" id="IPR006671">
    <property type="entry name" value="Cyclin_N"/>
</dbReference>
<keyword evidence="5" id="KW-0131">Cell cycle</keyword>
<dbReference type="SUPFAM" id="SSF47954">
    <property type="entry name" value="Cyclin-like"/>
    <property type="match status" value="2"/>
</dbReference>
<comment type="subunit">
    <text evidence="2">Interacts with the CDC2 protein kinase to form a serine/threonine kinase holoenzyme complex also known as maturation promoting factor (MPF). The cyclin subunit imparts substrate specificity to the complex.</text>
</comment>
<evidence type="ECO:0000259" key="8">
    <source>
        <dbReference type="SMART" id="SM00385"/>
    </source>
</evidence>
<protein>
    <recommendedName>
        <fullName evidence="6">B-like cyclin</fullName>
    </recommendedName>
</protein>
<evidence type="ECO:0000256" key="7">
    <source>
        <dbReference type="RuleBase" id="RU000383"/>
    </source>
</evidence>
<dbReference type="CDD" id="cd20544">
    <property type="entry name" value="CYCLIN_AtCycD-like_rpt2"/>
    <property type="match status" value="1"/>
</dbReference>
<accession>A0A151SVC3</accession>
<keyword evidence="11" id="KW-1185">Reference proteome</keyword>
<organism evidence="10 11">
    <name type="scientific">Cajanus cajan</name>
    <name type="common">Pigeon pea</name>
    <name type="synonym">Cajanus indicus</name>
    <dbReference type="NCBI Taxonomy" id="3821"/>
    <lineage>
        <taxon>Eukaryota</taxon>
        <taxon>Viridiplantae</taxon>
        <taxon>Streptophyta</taxon>
        <taxon>Embryophyta</taxon>
        <taxon>Tracheophyta</taxon>
        <taxon>Spermatophyta</taxon>
        <taxon>Magnoliopsida</taxon>
        <taxon>eudicotyledons</taxon>
        <taxon>Gunneridae</taxon>
        <taxon>Pentapetalae</taxon>
        <taxon>rosids</taxon>
        <taxon>fabids</taxon>
        <taxon>Fabales</taxon>
        <taxon>Fabaceae</taxon>
        <taxon>Papilionoideae</taxon>
        <taxon>50 kb inversion clade</taxon>
        <taxon>NPAAA clade</taxon>
        <taxon>indigoferoid/millettioid clade</taxon>
        <taxon>Phaseoleae</taxon>
        <taxon>Cajanus</taxon>
    </lineage>
</organism>
<dbReference type="Pfam" id="PF02984">
    <property type="entry name" value="Cyclin_C"/>
    <property type="match status" value="1"/>
</dbReference>
<dbReference type="EMBL" id="CM003612">
    <property type="protein sequence ID" value="KYP58754.1"/>
    <property type="molecule type" value="Genomic_DNA"/>
</dbReference>